<organism evidence="1">
    <name type="scientific">viral metagenome</name>
    <dbReference type="NCBI Taxonomy" id="1070528"/>
    <lineage>
        <taxon>unclassified sequences</taxon>
        <taxon>metagenomes</taxon>
        <taxon>organismal metagenomes</taxon>
    </lineage>
</organism>
<accession>A0A6C0LZW7</accession>
<dbReference type="EMBL" id="MN740635">
    <property type="protein sequence ID" value="QHU36366.1"/>
    <property type="molecule type" value="Genomic_DNA"/>
</dbReference>
<name>A0A6C0LZW7_9ZZZZ</name>
<dbReference type="AlphaFoldDB" id="A0A6C0LZW7"/>
<evidence type="ECO:0000313" key="1">
    <source>
        <dbReference type="EMBL" id="QHU36366.1"/>
    </source>
</evidence>
<sequence>MTTTTTTTTTYKRFNITTDDATNGLARLMKTVDDYETECNSGQGVTQVDGARIALAHRGACRMLRPMTGDQRDWLKRVTRGLNVGPVVSAVMPNRIEVRHFTRSSRVRNLVHCGITGLLAARFMHDPSQVERTSRMYNSACIIRRVNGEAGCEHVKWSIPEFQCRYNIDVKLYKRTANPFEGLMHDEALSQLNRLDTAENRQAFLDECKAVANAPNQSRVKYGVCIRDVDGGDRWCRNATVLSNTWIGDFITVFSKVCEIKMSRVGDSSLSKLRRSMHLIDLYRFMSARIDWVLTVPSIRHVTNMNRFWEKYMERIAYMATEGIEHAAYMLARYFPEMMTPELHVNVIPVHDLYRVPEMQIAEDDALFGPIKTECDAFMPAAAVAVPIYRYDAYSDSDDDYYDDDDDDYDDNVQG</sequence>
<proteinExistence type="predicted"/>
<protein>
    <submittedName>
        <fullName evidence="1">Uncharacterized protein</fullName>
    </submittedName>
</protein>
<reference evidence="1" key="1">
    <citation type="journal article" date="2020" name="Nature">
        <title>Giant virus diversity and host interactions through global metagenomics.</title>
        <authorList>
            <person name="Schulz F."/>
            <person name="Roux S."/>
            <person name="Paez-Espino D."/>
            <person name="Jungbluth S."/>
            <person name="Walsh D.A."/>
            <person name="Denef V.J."/>
            <person name="McMahon K.D."/>
            <person name="Konstantinidis K.T."/>
            <person name="Eloe-Fadrosh E.A."/>
            <person name="Kyrpides N.C."/>
            <person name="Woyke T."/>
        </authorList>
    </citation>
    <scope>NUCLEOTIDE SEQUENCE</scope>
    <source>
        <strain evidence="1">GVMAG-S-1035124-57</strain>
    </source>
</reference>